<dbReference type="GO" id="GO:0033862">
    <property type="term" value="F:UMP kinase activity"/>
    <property type="evidence" value="ECO:0007669"/>
    <property type="project" value="UniProtKB-EC"/>
</dbReference>
<evidence type="ECO:0000256" key="3">
    <source>
        <dbReference type="ARBA" id="ARBA00012899"/>
    </source>
</evidence>
<keyword evidence="5" id="KW-0808">Transferase</keyword>
<dbReference type="PANTHER" id="PTHR42833:SF4">
    <property type="entry name" value="URIDYLATE KINASE PUMPKIN, CHLOROPLASTIC"/>
    <property type="match status" value="1"/>
</dbReference>
<gene>
    <name evidence="12" type="ORF">A2W52_02580</name>
</gene>
<evidence type="ECO:0000256" key="8">
    <source>
        <dbReference type="ARBA" id="ARBA00022840"/>
    </source>
</evidence>
<reference evidence="12 13" key="1">
    <citation type="journal article" date="2016" name="Nat. Commun.">
        <title>Thousands of microbial genomes shed light on interconnected biogeochemical processes in an aquifer system.</title>
        <authorList>
            <person name="Anantharaman K."/>
            <person name="Brown C.T."/>
            <person name="Hug L.A."/>
            <person name="Sharon I."/>
            <person name="Castelle C.J."/>
            <person name="Probst A.J."/>
            <person name="Thomas B.C."/>
            <person name="Singh A."/>
            <person name="Wilkins M.J."/>
            <person name="Karaoz U."/>
            <person name="Brodie E.L."/>
            <person name="Williams K.H."/>
            <person name="Hubbard S.S."/>
            <person name="Banfield J.F."/>
        </authorList>
    </citation>
    <scope>NUCLEOTIDE SEQUENCE [LARGE SCALE GENOMIC DNA]</scope>
</reference>
<dbReference type="SUPFAM" id="SSF53633">
    <property type="entry name" value="Carbamate kinase-like"/>
    <property type="match status" value="1"/>
</dbReference>
<dbReference type="InterPro" id="IPR011818">
    <property type="entry name" value="Uridylate_kinase_arch/spir"/>
</dbReference>
<evidence type="ECO:0000256" key="6">
    <source>
        <dbReference type="ARBA" id="ARBA00022741"/>
    </source>
</evidence>
<keyword evidence="7" id="KW-0418">Kinase</keyword>
<keyword evidence="6" id="KW-0547">Nucleotide-binding</keyword>
<protein>
    <recommendedName>
        <fullName evidence="3">UMP kinase</fullName>
        <ecNumber evidence="3">2.7.4.22</ecNumber>
    </recommendedName>
    <alternativeName>
        <fullName evidence="10">Uridine monophosphate kinase</fullName>
    </alternativeName>
</protein>
<dbReference type="PANTHER" id="PTHR42833">
    <property type="entry name" value="URIDYLATE KINASE"/>
    <property type="match status" value="1"/>
</dbReference>
<comment type="caution">
    <text evidence="12">The sequence shown here is derived from an EMBL/GenBank/DDBJ whole genome shotgun (WGS) entry which is preliminary data.</text>
</comment>
<comment type="similarity">
    <text evidence="2">Belongs to the UMP kinase family.</text>
</comment>
<evidence type="ECO:0000256" key="10">
    <source>
        <dbReference type="ARBA" id="ARBA00032092"/>
    </source>
</evidence>
<evidence type="ECO:0000313" key="13">
    <source>
        <dbReference type="Proteomes" id="UP000176493"/>
    </source>
</evidence>
<evidence type="ECO:0000259" key="11">
    <source>
        <dbReference type="Pfam" id="PF00696"/>
    </source>
</evidence>
<evidence type="ECO:0000256" key="2">
    <source>
        <dbReference type="ARBA" id="ARBA00007614"/>
    </source>
</evidence>
<proteinExistence type="inferred from homology"/>
<name>A0A1G2MC31_9BACT</name>
<dbReference type="GO" id="GO:0006225">
    <property type="term" value="P:UDP biosynthetic process"/>
    <property type="evidence" value="ECO:0007669"/>
    <property type="project" value="TreeGrafter"/>
</dbReference>
<dbReference type="Proteomes" id="UP000176493">
    <property type="component" value="Unassembled WGS sequence"/>
</dbReference>
<evidence type="ECO:0000313" key="12">
    <source>
        <dbReference type="EMBL" id="OHA21418.1"/>
    </source>
</evidence>
<dbReference type="Gene3D" id="3.40.1160.10">
    <property type="entry name" value="Acetylglutamate kinase-like"/>
    <property type="match status" value="1"/>
</dbReference>
<evidence type="ECO:0000256" key="1">
    <source>
        <dbReference type="ARBA" id="ARBA00004791"/>
    </source>
</evidence>
<evidence type="ECO:0000256" key="4">
    <source>
        <dbReference type="ARBA" id="ARBA00022490"/>
    </source>
</evidence>
<dbReference type="EMBL" id="MHRJ01000045">
    <property type="protein sequence ID" value="OHA21418.1"/>
    <property type="molecule type" value="Genomic_DNA"/>
</dbReference>
<sequence length="228" mass="25036">MNSPTIISLGGSLVVPDSIDAAFVRSFKDIIAQRVRGGERFVITVGGGKVCRRYQEAAKELGSPSQTDLDWVGIRALMLNAEFIRCAFKHLAHGSVIIEPAELPGVDALIVVFGAKAPGHSTDFDAVEATRECRAKRVLNLSNIDYVFDKDPRKFPDAKKIEKISWAAFRKLLPPSEAWEPGSNTPFDPIAAKRAEELSLEVVIMNGNDLKNLEHYLEGEAFRGTVIT</sequence>
<dbReference type="AlphaFoldDB" id="A0A1G2MC31"/>
<dbReference type="InterPro" id="IPR001048">
    <property type="entry name" value="Asp/Glu/Uridylate_kinase"/>
</dbReference>
<evidence type="ECO:0000256" key="5">
    <source>
        <dbReference type="ARBA" id="ARBA00022679"/>
    </source>
</evidence>
<organism evidence="12 13">
    <name type="scientific">Candidatus Taylorbacteria bacterium RIFCSPHIGHO2_02_49_25</name>
    <dbReference type="NCBI Taxonomy" id="1802305"/>
    <lineage>
        <taxon>Bacteria</taxon>
        <taxon>Candidatus Tayloriibacteriota</taxon>
    </lineage>
</organism>
<keyword evidence="4" id="KW-0963">Cytoplasm</keyword>
<dbReference type="EC" id="2.7.4.22" evidence="3"/>
<comment type="pathway">
    <text evidence="1">Pyrimidine metabolism; CTP biosynthesis via de novo pathway; UDP from UMP (UMPK route): step 1/1.</text>
</comment>
<dbReference type="GO" id="GO:0005524">
    <property type="term" value="F:ATP binding"/>
    <property type="evidence" value="ECO:0007669"/>
    <property type="project" value="UniProtKB-KW"/>
</dbReference>
<dbReference type="NCBIfam" id="TIGR02076">
    <property type="entry name" value="pyrH_arch"/>
    <property type="match status" value="1"/>
</dbReference>
<feature type="domain" description="Aspartate/glutamate/uridylate kinase" evidence="11">
    <location>
        <begin position="5"/>
        <end position="206"/>
    </location>
</feature>
<evidence type="ECO:0000256" key="7">
    <source>
        <dbReference type="ARBA" id="ARBA00022777"/>
    </source>
</evidence>
<dbReference type="InterPro" id="IPR036393">
    <property type="entry name" value="AceGlu_kinase-like_sf"/>
</dbReference>
<keyword evidence="9" id="KW-0665">Pyrimidine biosynthesis</keyword>
<accession>A0A1G2MC31</accession>
<keyword evidence="8" id="KW-0067">ATP-binding</keyword>
<evidence type="ECO:0000256" key="9">
    <source>
        <dbReference type="ARBA" id="ARBA00022975"/>
    </source>
</evidence>
<dbReference type="Pfam" id="PF00696">
    <property type="entry name" value="AA_kinase"/>
    <property type="match status" value="1"/>
</dbReference>